<name>A0A1X6YMR0_9RHOB</name>
<keyword evidence="11" id="KW-0472">Membrane</keyword>
<protein>
    <recommendedName>
        <fullName evidence="3">histidine kinase</fullName>
        <ecNumber evidence="3">2.7.13.3</ecNumber>
    </recommendedName>
</protein>
<proteinExistence type="predicted"/>
<evidence type="ECO:0000256" key="2">
    <source>
        <dbReference type="ARBA" id="ARBA00004236"/>
    </source>
</evidence>
<evidence type="ECO:0000256" key="3">
    <source>
        <dbReference type="ARBA" id="ARBA00012438"/>
    </source>
</evidence>
<dbReference type="PANTHER" id="PTHR45453">
    <property type="entry name" value="PHOSPHATE REGULON SENSOR PROTEIN PHOR"/>
    <property type="match status" value="1"/>
</dbReference>
<evidence type="ECO:0000256" key="6">
    <source>
        <dbReference type="ARBA" id="ARBA00022679"/>
    </source>
</evidence>
<dbReference type="Pfam" id="PF02518">
    <property type="entry name" value="HATPase_c"/>
    <property type="match status" value="1"/>
</dbReference>
<dbReference type="FunFam" id="3.30.565.10:FF:000006">
    <property type="entry name" value="Sensor histidine kinase WalK"/>
    <property type="match status" value="1"/>
</dbReference>
<dbReference type="SUPFAM" id="SSF55874">
    <property type="entry name" value="ATPase domain of HSP90 chaperone/DNA topoisomerase II/histidine kinase"/>
    <property type="match status" value="1"/>
</dbReference>
<sequence length="350" mass="38108">MTEDGISSFLRAIPLPSLLIAHDERILGANDLALSLLGTQIVGRHFITALRQPAMLDAIEGTLRDGNRRTTRYLGSEGSQDTSFVVTVSKVETDSGAGALLCFEDVTHLEQAGQMRRDFVANVSHELRTPLTALMGFIETLQGPAKDDAAATARFLGFMQSEAHRMERLVRDLLSLSRVEAEERVRPMDRVDLGKCIGSVLHSLRAVSDSAGVRIDLQQPETPVIVPGDFDLLTQVATNLIENAVKYGAQGKVVHVTLETTPHATELRGPAAILTVRDEGPGFDPLHIPRLTERFYRVDTHRSREMGGTGLGLAIVKHIVNRHRGRLRIASEPGKGAEFKVILPAGGRPG</sequence>
<dbReference type="Gene3D" id="1.10.287.130">
    <property type="match status" value="1"/>
</dbReference>
<dbReference type="Gene3D" id="3.30.565.10">
    <property type="entry name" value="Histidine kinase-like ATPase, C-terminal domain"/>
    <property type="match status" value="1"/>
</dbReference>
<dbReference type="InterPro" id="IPR003661">
    <property type="entry name" value="HisK_dim/P_dom"/>
</dbReference>
<keyword evidence="14" id="KW-1185">Reference proteome</keyword>
<evidence type="ECO:0000256" key="4">
    <source>
        <dbReference type="ARBA" id="ARBA00022475"/>
    </source>
</evidence>
<evidence type="ECO:0000313" key="14">
    <source>
        <dbReference type="Proteomes" id="UP000193207"/>
    </source>
</evidence>
<dbReference type="PANTHER" id="PTHR45453:SF1">
    <property type="entry name" value="PHOSPHATE REGULON SENSOR PROTEIN PHOR"/>
    <property type="match status" value="1"/>
</dbReference>
<dbReference type="OrthoDB" id="9813151at2"/>
<dbReference type="SUPFAM" id="SSF47384">
    <property type="entry name" value="Homodimeric domain of signal transducing histidine kinase"/>
    <property type="match status" value="1"/>
</dbReference>
<keyword evidence="8" id="KW-0418">Kinase</keyword>
<dbReference type="GO" id="GO:0016036">
    <property type="term" value="P:cellular response to phosphate starvation"/>
    <property type="evidence" value="ECO:0007669"/>
    <property type="project" value="TreeGrafter"/>
</dbReference>
<accession>A0A1X6YMR0</accession>
<dbReference type="SMART" id="SM00388">
    <property type="entry name" value="HisKA"/>
    <property type="match status" value="1"/>
</dbReference>
<evidence type="ECO:0000256" key="9">
    <source>
        <dbReference type="ARBA" id="ARBA00022840"/>
    </source>
</evidence>
<evidence type="ECO:0000256" key="11">
    <source>
        <dbReference type="ARBA" id="ARBA00023136"/>
    </source>
</evidence>
<dbReference type="Proteomes" id="UP000193207">
    <property type="component" value="Unassembled WGS sequence"/>
</dbReference>
<dbReference type="PRINTS" id="PR00344">
    <property type="entry name" value="BCTRLSENSOR"/>
</dbReference>
<dbReference type="InterPro" id="IPR036890">
    <property type="entry name" value="HATPase_C_sf"/>
</dbReference>
<dbReference type="RefSeq" id="WP_085816663.1">
    <property type="nucleotide sequence ID" value="NZ_FWFU01000001.1"/>
</dbReference>
<dbReference type="InterPro" id="IPR005467">
    <property type="entry name" value="His_kinase_dom"/>
</dbReference>
<dbReference type="EC" id="2.7.13.3" evidence="3"/>
<dbReference type="GO" id="GO:0004721">
    <property type="term" value="F:phosphoprotein phosphatase activity"/>
    <property type="evidence" value="ECO:0007669"/>
    <property type="project" value="TreeGrafter"/>
</dbReference>
<keyword evidence="5" id="KW-0597">Phosphoprotein</keyword>
<keyword evidence="4" id="KW-1003">Cell membrane</keyword>
<gene>
    <name evidence="13" type="primary">phoR_2</name>
    <name evidence="13" type="ORF">ROH8110_01140</name>
</gene>
<organism evidence="13 14">
    <name type="scientific">Roseovarius halotolerans</name>
    <dbReference type="NCBI Taxonomy" id="505353"/>
    <lineage>
        <taxon>Bacteria</taxon>
        <taxon>Pseudomonadati</taxon>
        <taxon>Pseudomonadota</taxon>
        <taxon>Alphaproteobacteria</taxon>
        <taxon>Rhodobacterales</taxon>
        <taxon>Roseobacteraceae</taxon>
        <taxon>Roseovarius</taxon>
    </lineage>
</organism>
<comment type="catalytic activity">
    <reaction evidence="1">
        <text>ATP + protein L-histidine = ADP + protein N-phospho-L-histidine.</text>
        <dbReference type="EC" id="2.7.13.3"/>
    </reaction>
</comment>
<dbReference type="InterPro" id="IPR036097">
    <property type="entry name" value="HisK_dim/P_sf"/>
</dbReference>
<evidence type="ECO:0000259" key="12">
    <source>
        <dbReference type="PROSITE" id="PS50109"/>
    </source>
</evidence>
<dbReference type="SMART" id="SM00387">
    <property type="entry name" value="HATPase_c"/>
    <property type="match status" value="1"/>
</dbReference>
<dbReference type="CDD" id="cd00082">
    <property type="entry name" value="HisKA"/>
    <property type="match status" value="1"/>
</dbReference>
<dbReference type="FunFam" id="1.10.287.130:FF:000008">
    <property type="entry name" value="Two-component sensor histidine kinase"/>
    <property type="match status" value="1"/>
</dbReference>
<dbReference type="PROSITE" id="PS50109">
    <property type="entry name" value="HIS_KIN"/>
    <property type="match status" value="1"/>
</dbReference>
<dbReference type="AlphaFoldDB" id="A0A1X6YMR0"/>
<evidence type="ECO:0000256" key="7">
    <source>
        <dbReference type="ARBA" id="ARBA00022741"/>
    </source>
</evidence>
<evidence type="ECO:0000256" key="8">
    <source>
        <dbReference type="ARBA" id="ARBA00022777"/>
    </source>
</evidence>
<evidence type="ECO:0000256" key="10">
    <source>
        <dbReference type="ARBA" id="ARBA00023012"/>
    </source>
</evidence>
<dbReference type="InterPro" id="IPR003594">
    <property type="entry name" value="HATPase_dom"/>
</dbReference>
<dbReference type="InterPro" id="IPR050351">
    <property type="entry name" value="BphY/WalK/GraS-like"/>
</dbReference>
<keyword evidence="7" id="KW-0547">Nucleotide-binding</keyword>
<evidence type="ECO:0000256" key="5">
    <source>
        <dbReference type="ARBA" id="ARBA00022553"/>
    </source>
</evidence>
<dbReference type="GO" id="GO:0005524">
    <property type="term" value="F:ATP binding"/>
    <property type="evidence" value="ECO:0007669"/>
    <property type="project" value="UniProtKB-KW"/>
</dbReference>
<keyword evidence="6 13" id="KW-0808">Transferase</keyword>
<reference evidence="13 14" key="1">
    <citation type="submission" date="2017-03" db="EMBL/GenBank/DDBJ databases">
        <authorList>
            <person name="Afonso C.L."/>
            <person name="Miller P.J."/>
            <person name="Scott M.A."/>
            <person name="Spackman E."/>
            <person name="Goraichik I."/>
            <person name="Dimitrov K.M."/>
            <person name="Suarez D.L."/>
            <person name="Swayne D.E."/>
        </authorList>
    </citation>
    <scope>NUCLEOTIDE SEQUENCE [LARGE SCALE GENOMIC DNA]</scope>
    <source>
        <strain evidence="13 14">CECT 8110</strain>
    </source>
</reference>
<dbReference type="InterPro" id="IPR004358">
    <property type="entry name" value="Sig_transdc_His_kin-like_C"/>
</dbReference>
<evidence type="ECO:0000313" key="13">
    <source>
        <dbReference type="EMBL" id="SLN25590.1"/>
    </source>
</evidence>
<feature type="domain" description="Histidine kinase" evidence="12">
    <location>
        <begin position="122"/>
        <end position="347"/>
    </location>
</feature>
<dbReference type="Pfam" id="PF00512">
    <property type="entry name" value="HisKA"/>
    <property type="match status" value="1"/>
</dbReference>
<dbReference type="GO" id="GO:0000155">
    <property type="term" value="F:phosphorelay sensor kinase activity"/>
    <property type="evidence" value="ECO:0007669"/>
    <property type="project" value="InterPro"/>
</dbReference>
<dbReference type="EMBL" id="FWFU01000001">
    <property type="protein sequence ID" value="SLN25590.1"/>
    <property type="molecule type" value="Genomic_DNA"/>
</dbReference>
<comment type="subcellular location">
    <subcellularLocation>
        <location evidence="2">Cell membrane</location>
    </subcellularLocation>
</comment>
<dbReference type="GO" id="GO:0005886">
    <property type="term" value="C:plasma membrane"/>
    <property type="evidence" value="ECO:0007669"/>
    <property type="project" value="UniProtKB-SubCell"/>
</dbReference>
<evidence type="ECO:0000256" key="1">
    <source>
        <dbReference type="ARBA" id="ARBA00000085"/>
    </source>
</evidence>
<keyword evidence="10" id="KW-0902">Two-component regulatory system</keyword>
<keyword evidence="9" id="KW-0067">ATP-binding</keyword>